<gene>
    <name evidence="5" type="ORF">FGL77_04050</name>
</gene>
<dbReference type="EMBL" id="CP042392">
    <property type="protein sequence ID" value="QEA52561.1"/>
    <property type="molecule type" value="Genomic_DNA"/>
</dbReference>
<keyword evidence="3" id="KW-0804">Transcription</keyword>
<dbReference type="Proteomes" id="UP000321772">
    <property type="component" value="Chromosome"/>
</dbReference>
<dbReference type="GO" id="GO:0003700">
    <property type="term" value="F:DNA-binding transcription factor activity"/>
    <property type="evidence" value="ECO:0007669"/>
    <property type="project" value="InterPro"/>
</dbReference>
<evidence type="ECO:0000256" key="3">
    <source>
        <dbReference type="ARBA" id="ARBA00023163"/>
    </source>
</evidence>
<dbReference type="PANTHER" id="PTHR38445:SF10">
    <property type="entry name" value="GNTR-FAMILY TRANSCRIPTIONAL REGULATOR"/>
    <property type="match status" value="1"/>
</dbReference>
<dbReference type="PROSITE" id="PS50949">
    <property type="entry name" value="HTH_GNTR"/>
    <property type="match status" value="1"/>
</dbReference>
<dbReference type="InterPro" id="IPR036388">
    <property type="entry name" value="WH-like_DNA-bd_sf"/>
</dbReference>
<name>A0A5B8TJJ5_9LACO</name>
<dbReference type="Gene3D" id="1.10.287.100">
    <property type="match status" value="1"/>
</dbReference>
<evidence type="ECO:0000256" key="2">
    <source>
        <dbReference type="ARBA" id="ARBA00023125"/>
    </source>
</evidence>
<evidence type="ECO:0000256" key="1">
    <source>
        <dbReference type="ARBA" id="ARBA00023015"/>
    </source>
</evidence>
<keyword evidence="1" id="KW-0805">Transcription regulation</keyword>
<organism evidence="5 6">
    <name type="scientific">Loigolactobacillus coryniformis</name>
    <dbReference type="NCBI Taxonomy" id="1610"/>
    <lineage>
        <taxon>Bacteria</taxon>
        <taxon>Bacillati</taxon>
        <taxon>Bacillota</taxon>
        <taxon>Bacilli</taxon>
        <taxon>Lactobacillales</taxon>
        <taxon>Lactobacillaceae</taxon>
        <taxon>Loigolactobacillus</taxon>
    </lineage>
</organism>
<dbReference type="InterPro" id="IPR000524">
    <property type="entry name" value="Tscrpt_reg_HTH_GntR"/>
</dbReference>
<dbReference type="GO" id="GO:0003677">
    <property type="term" value="F:DNA binding"/>
    <property type="evidence" value="ECO:0007669"/>
    <property type="project" value="UniProtKB-KW"/>
</dbReference>
<protein>
    <submittedName>
        <fullName evidence="5">GntR family transcriptional regulator</fullName>
    </submittedName>
</protein>
<accession>A0A5B8TJJ5</accession>
<evidence type="ECO:0000313" key="5">
    <source>
        <dbReference type="EMBL" id="QEA52561.1"/>
    </source>
</evidence>
<sequence length="123" mass="13791">MEFHFNNEQPIYRQIAAQISAAIFNGSFPEGSQVPSTTEISKRFNVNPATILKGMNQLVDQGLLEKRRGLGMFVTVGAQEQLQRVRKAQFLEHDVQQFIHAAQALNISADELQQLIGEGYSDE</sequence>
<dbReference type="SMART" id="SM00345">
    <property type="entry name" value="HTH_GNTR"/>
    <property type="match status" value="1"/>
</dbReference>
<proteinExistence type="predicted"/>
<evidence type="ECO:0000313" key="6">
    <source>
        <dbReference type="Proteomes" id="UP000321772"/>
    </source>
</evidence>
<dbReference type="AlphaFoldDB" id="A0A5B8TJJ5"/>
<dbReference type="SUPFAM" id="SSF46785">
    <property type="entry name" value="Winged helix' DNA-binding domain"/>
    <property type="match status" value="1"/>
</dbReference>
<dbReference type="Gene3D" id="1.10.10.10">
    <property type="entry name" value="Winged helix-like DNA-binding domain superfamily/Winged helix DNA-binding domain"/>
    <property type="match status" value="1"/>
</dbReference>
<dbReference type="PANTHER" id="PTHR38445">
    <property type="entry name" value="HTH-TYPE TRANSCRIPTIONAL REPRESSOR YTRA"/>
    <property type="match status" value="1"/>
</dbReference>
<dbReference type="RefSeq" id="WP_146988418.1">
    <property type="nucleotide sequence ID" value="NZ_CP042392.1"/>
</dbReference>
<evidence type="ECO:0000259" key="4">
    <source>
        <dbReference type="PROSITE" id="PS50949"/>
    </source>
</evidence>
<keyword evidence="2" id="KW-0238">DNA-binding</keyword>
<dbReference type="InterPro" id="IPR036390">
    <property type="entry name" value="WH_DNA-bd_sf"/>
</dbReference>
<dbReference type="CDD" id="cd07377">
    <property type="entry name" value="WHTH_GntR"/>
    <property type="match status" value="1"/>
</dbReference>
<dbReference type="Pfam" id="PF00392">
    <property type="entry name" value="GntR"/>
    <property type="match status" value="1"/>
</dbReference>
<feature type="domain" description="HTH gntR-type" evidence="4">
    <location>
        <begin position="9"/>
        <end position="77"/>
    </location>
</feature>
<reference evidence="5 6" key="1">
    <citation type="submission" date="2019-06" db="EMBL/GenBank/DDBJ databases">
        <title>Genome analyses of bacteria isolated from kimchi.</title>
        <authorList>
            <person name="Lee S."/>
            <person name="Ahn S."/>
            <person name="Roh S."/>
        </authorList>
    </citation>
    <scope>NUCLEOTIDE SEQUENCE [LARGE SCALE GENOMIC DNA]</scope>
    <source>
        <strain evidence="5 6">CBA3616</strain>
    </source>
</reference>